<dbReference type="GO" id="GO:0005634">
    <property type="term" value="C:nucleus"/>
    <property type="evidence" value="ECO:0007669"/>
    <property type="project" value="UniProtKB-SubCell"/>
</dbReference>
<evidence type="ECO:0000256" key="6">
    <source>
        <dbReference type="ARBA" id="ARBA00022833"/>
    </source>
</evidence>
<dbReference type="PROSITE" id="PS00028">
    <property type="entry name" value="ZINC_FINGER_C2H2_1"/>
    <property type="match status" value="1"/>
</dbReference>
<gene>
    <name evidence="13" type="ORF">X975_00411</name>
</gene>
<dbReference type="PROSITE" id="PS50157">
    <property type="entry name" value="ZINC_FINGER_C2H2_2"/>
    <property type="match status" value="2"/>
</dbReference>
<keyword evidence="3" id="KW-0479">Metal-binding</keyword>
<evidence type="ECO:0000256" key="1">
    <source>
        <dbReference type="ARBA" id="ARBA00003767"/>
    </source>
</evidence>
<dbReference type="Pfam" id="PF00096">
    <property type="entry name" value="zf-C2H2"/>
    <property type="match status" value="2"/>
</dbReference>
<dbReference type="SMART" id="SM00355">
    <property type="entry name" value="ZnF_C2H2"/>
    <property type="match status" value="2"/>
</dbReference>
<evidence type="ECO:0000256" key="10">
    <source>
        <dbReference type="ARBA" id="ARBA00023242"/>
    </source>
</evidence>
<evidence type="ECO:0000313" key="13">
    <source>
        <dbReference type="EMBL" id="KFM75705.1"/>
    </source>
</evidence>
<evidence type="ECO:0000256" key="4">
    <source>
        <dbReference type="ARBA" id="ARBA00022737"/>
    </source>
</evidence>
<dbReference type="InterPro" id="IPR013087">
    <property type="entry name" value="Znf_C2H2_type"/>
</dbReference>
<evidence type="ECO:0000256" key="9">
    <source>
        <dbReference type="ARBA" id="ARBA00023163"/>
    </source>
</evidence>
<evidence type="ECO:0000256" key="3">
    <source>
        <dbReference type="ARBA" id="ARBA00022723"/>
    </source>
</evidence>
<dbReference type="PANTHER" id="PTHR23235">
    <property type="entry name" value="KRUEPPEL-LIKE TRANSCRIPTION FACTOR"/>
    <property type="match status" value="1"/>
</dbReference>
<dbReference type="SUPFAM" id="SSF57667">
    <property type="entry name" value="beta-beta-alpha zinc fingers"/>
    <property type="match status" value="1"/>
</dbReference>
<dbReference type="InterPro" id="IPR036236">
    <property type="entry name" value="Znf_C2H2_sf"/>
</dbReference>
<proteinExistence type="predicted"/>
<evidence type="ECO:0000259" key="12">
    <source>
        <dbReference type="PROSITE" id="PS50157"/>
    </source>
</evidence>
<evidence type="ECO:0000256" key="8">
    <source>
        <dbReference type="ARBA" id="ARBA00023125"/>
    </source>
</evidence>
<dbReference type="FunFam" id="3.30.160.60:FF:000097">
    <property type="entry name" value="Zinc finger protein"/>
    <property type="match status" value="1"/>
</dbReference>
<evidence type="ECO:0000256" key="5">
    <source>
        <dbReference type="ARBA" id="ARBA00022771"/>
    </source>
</evidence>
<keyword evidence="6" id="KW-0862">Zinc</keyword>
<dbReference type="GO" id="GO:0000978">
    <property type="term" value="F:RNA polymerase II cis-regulatory region sequence-specific DNA binding"/>
    <property type="evidence" value="ECO:0007669"/>
    <property type="project" value="TreeGrafter"/>
</dbReference>
<dbReference type="Gene3D" id="3.30.160.60">
    <property type="entry name" value="Classic Zinc Finger"/>
    <property type="match status" value="2"/>
</dbReference>
<keyword evidence="4" id="KW-0677">Repeat</keyword>
<keyword evidence="10" id="KW-0539">Nucleus</keyword>
<accession>A0A087UEB6</accession>
<keyword evidence="7" id="KW-0805">Transcription regulation</keyword>
<comment type="subcellular location">
    <subcellularLocation>
        <location evidence="2">Nucleus</location>
    </subcellularLocation>
</comment>
<organism evidence="13 14">
    <name type="scientific">Stegodyphus mimosarum</name>
    <name type="common">African social velvet spider</name>
    <dbReference type="NCBI Taxonomy" id="407821"/>
    <lineage>
        <taxon>Eukaryota</taxon>
        <taxon>Metazoa</taxon>
        <taxon>Ecdysozoa</taxon>
        <taxon>Arthropoda</taxon>
        <taxon>Chelicerata</taxon>
        <taxon>Arachnida</taxon>
        <taxon>Araneae</taxon>
        <taxon>Araneomorphae</taxon>
        <taxon>Entelegynae</taxon>
        <taxon>Eresoidea</taxon>
        <taxon>Eresidae</taxon>
        <taxon>Stegodyphus</taxon>
    </lineage>
</organism>
<keyword evidence="8" id="KW-0238">DNA-binding</keyword>
<feature type="domain" description="C2H2-type" evidence="12">
    <location>
        <begin position="36"/>
        <end position="63"/>
    </location>
</feature>
<feature type="non-terminal residue" evidence="13">
    <location>
        <position position="99"/>
    </location>
</feature>
<name>A0A087UEB6_STEMI</name>
<sequence>MMSEELIRISSVHGSSSNSRTFNDVKNAFYVDGVHFICAICNKSFTRKDHVKRHLKIHTGERPFACTMCNKSFVRKDSLVAHVNVYCKASSANNGKKAM</sequence>
<evidence type="ECO:0000256" key="11">
    <source>
        <dbReference type="PROSITE-ProRule" id="PRU00042"/>
    </source>
</evidence>
<dbReference type="FunFam" id="3.30.160.60:FF:001498">
    <property type="entry name" value="Zinc finger protein 404"/>
    <property type="match status" value="1"/>
</dbReference>
<evidence type="ECO:0000313" key="14">
    <source>
        <dbReference type="Proteomes" id="UP000054359"/>
    </source>
</evidence>
<dbReference type="PANTHER" id="PTHR23235:SF120">
    <property type="entry name" value="KRUPPEL-LIKE FACTOR 15"/>
    <property type="match status" value="1"/>
</dbReference>
<keyword evidence="14" id="KW-1185">Reference proteome</keyword>
<dbReference type="GO" id="GO:0000981">
    <property type="term" value="F:DNA-binding transcription factor activity, RNA polymerase II-specific"/>
    <property type="evidence" value="ECO:0007669"/>
    <property type="project" value="TreeGrafter"/>
</dbReference>
<keyword evidence="9" id="KW-0804">Transcription</keyword>
<feature type="domain" description="C2H2-type" evidence="12">
    <location>
        <begin position="64"/>
        <end position="98"/>
    </location>
</feature>
<dbReference type="GO" id="GO:0008270">
    <property type="term" value="F:zinc ion binding"/>
    <property type="evidence" value="ECO:0007669"/>
    <property type="project" value="UniProtKB-KW"/>
</dbReference>
<keyword evidence="5 11" id="KW-0863">Zinc-finger</keyword>
<reference evidence="13 14" key="1">
    <citation type="submission" date="2013-11" db="EMBL/GenBank/DDBJ databases">
        <title>Genome sequencing of Stegodyphus mimosarum.</title>
        <authorList>
            <person name="Bechsgaard J."/>
        </authorList>
    </citation>
    <scope>NUCLEOTIDE SEQUENCE [LARGE SCALE GENOMIC DNA]</scope>
</reference>
<evidence type="ECO:0000256" key="2">
    <source>
        <dbReference type="ARBA" id="ARBA00004123"/>
    </source>
</evidence>
<dbReference type="STRING" id="407821.A0A087UEB6"/>
<protein>
    <submittedName>
        <fullName evidence="13">Zinc finger protein 777</fullName>
    </submittedName>
</protein>
<evidence type="ECO:0000256" key="7">
    <source>
        <dbReference type="ARBA" id="ARBA00023015"/>
    </source>
</evidence>
<dbReference type="Proteomes" id="UP000054359">
    <property type="component" value="Unassembled WGS sequence"/>
</dbReference>
<comment type="function">
    <text evidence="1">May be involved in transcriptional regulation.</text>
</comment>
<dbReference type="EMBL" id="KK119431">
    <property type="protein sequence ID" value="KFM75705.1"/>
    <property type="molecule type" value="Genomic_DNA"/>
</dbReference>
<dbReference type="OrthoDB" id="6429687at2759"/>
<dbReference type="AlphaFoldDB" id="A0A087UEB6"/>